<dbReference type="EMBL" id="JANFNG010000019">
    <property type="protein sequence ID" value="MCQ4083156.1"/>
    <property type="molecule type" value="Genomic_DNA"/>
</dbReference>
<protein>
    <submittedName>
        <fullName evidence="1">Uncharacterized protein</fullName>
    </submittedName>
</protein>
<evidence type="ECO:0000313" key="1">
    <source>
        <dbReference type="EMBL" id="MCQ4083156.1"/>
    </source>
</evidence>
<accession>A0ABT1PZR2</accession>
<comment type="caution">
    <text evidence="1">The sequence shown here is derived from an EMBL/GenBank/DDBJ whole genome shotgun (WGS) entry which is preliminary data.</text>
</comment>
<evidence type="ECO:0000313" key="2">
    <source>
        <dbReference type="Proteomes" id="UP001057702"/>
    </source>
</evidence>
<keyword evidence="2" id="KW-1185">Reference proteome</keyword>
<organism evidence="1 2">
    <name type="scientific">Streptomyces humicola</name>
    <dbReference type="NCBI Taxonomy" id="2953240"/>
    <lineage>
        <taxon>Bacteria</taxon>
        <taxon>Bacillati</taxon>
        <taxon>Actinomycetota</taxon>
        <taxon>Actinomycetes</taxon>
        <taxon>Kitasatosporales</taxon>
        <taxon>Streptomycetaceae</taxon>
        <taxon>Streptomyces</taxon>
    </lineage>
</organism>
<sequence>MRPSTLRALRRAAELTRRNRFVEGVRVAELAINTSDADESAEIRRWLTDHADDFVRAPEDA</sequence>
<gene>
    <name evidence="1" type="ORF">NGB36_21740</name>
</gene>
<reference evidence="1" key="1">
    <citation type="submission" date="2022-06" db="EMBL/GenBank/DDBJ databases">
        <title>Draft genome sequence of Streptomyces sp. RB6PN25 isolated from peat swamp forest in Thailand.</title>
        <authorList>
            <person name="Duangmal K."/>
            <person name="Klaysubun C."/>
        </authorList>
    </citation>
    <scope>NUCLEOTIDE SEQUENCE</scope>
    <source>
        <strain evidence="1">RB6PN25</strain>
    </source>
</reference>
<dbReference type="Proteomes" id="UP001057702">
    <property type="component" value="Unassembled WGS sequence"/>
</dbReference>
<proteinExistence type="predicted"/>
<dbReference type="RefSeq" id="WP_255922082.1">
    <property type="nucleotide sequence ID" value="NZ_JANFNG010000019.1"/>
</dbReference>
<name>A0ABT1PZR2_9ACTN</name>